<feature type="transmembrane region" description="Helical" evidence="1">
    <location>
        <begin position="204"/>
        <end position="226"/>
    </location>
</feature>
<reference evidence="2 3" key="1">
    <citation type="submission" date="2019-03" db="EMBL/GenBank/DDBJ databases">
        <title>Genomics of glacier-inhabiting Cryobacterium strains.</title>
        <authorList>
            <person name="Liu Q."/>
            <person name="Xin Y.-H."/>
        </authorList>
    </citation>
    <scope>NUCLEOTIDE SEQUENCE [LARGE SCALE GENOMIC DNA]</scope>
    <source>
        <strain evidence="2 3">TMT2-16</strain>
    </source>
</reference>
<comment type="function">
    <text evidence="1">Catalyzes the cleavage of beta-carotene at its central double bond (15,15') to yield two molecules of all-trans-retinal.</text>
</comment>
<feature type="binding site" evidence="1">
    <location>
        <position position="123"/>
    </location>
    <ligand>
        <name>Fe cation</name>
        <dbReference type="ChEBI" id="CHEBI:24875"/>
    </ligand>
</feature>
<keyword evidence="1" id="KW-1133">Transmembrane helix</keyword>
<comment type="cofactor">
    <cofactor evidence="1">
        <name>Fe(2+)</name>
        <dbReference type="ChEBI" id="CHEBI:29033"/>
    </cofactor>
</comment>
<feature type="binding site" evidence="1">
    <location>
        <position position="232"/>
    </location>
    <ligand>
        <name>Fe cation</name>
        <dbReference type="ChEBI" id="CHEBI:24875"/>
    </ligand>
</feature>
<feature type="transmembrane region" description="Helical" evidence="1">
    <location>
        <begin position="134"/>
        <end position="150"/>
    </location>
</feature>
<evidence type="ECO:0000313" key="3">
    <source>
        <dbReference type="Proteomes" id="UP000297851"/>
    </source>
</evidence>
<proteinExistence type="inferred from homology"/>
<feature type="transmembrane region" description="Helical" evidence="1">
    <location>
        <begin position="279"/>
        <end position="298"/>
    </location>
</feature>
<keyword evidence="1" id="KW-0408">Iron</keyword>
<comment type="catalytic activity">
    <reaction evidence="1">
        <text>all-trans-beta-carotene + O2 = 2 all-trans-retinal</text>
        <dbReference type="Rhea" id="RHEA:32887"/>
        <dbReference type="ChEBI" id="CHEBI:15379"/>
        <dbReference type="ChEBI" id="CHEBI:17579"/>
        <dbReference type="ChEBI" id="CHEBI:17898"/>
        <dbReference type="EC" id="1.13.11.63"/>
    </reaction>
</comment>
<protein>
    <recommendedName>
        <fullName evidence="1">Probable beta-carotene 15,15'-dioxygenase</fullName>
        <ecNumber evidence="1">1.13.11.63</ecNumber>
    </recommendedName>
</protein>
<comment type="subcellular location">
    <subcellularLocation>
        <location evidence="1">Cell membrane</location>
        <topology evidence="1">Multi-pass membrane protein</topology>
    </subcellularLocation>
</comment>
<feature type="binding site" evidence="1">
    <location>
        <position position="67"/>
    </location>
    <ligand>
        <name>Fe cation</name>
        <dbReference type="ChEBI" id="CHEBI:24875"/>
    </ligand>
</feature>
<dbReference type="HAMAP" id="MF_02093">
    <property type="entry name" value="Beta_carotene_diox"/>
    <property type="match status" value="1"/>
</dbReference>
<keyword evidence="1" id="KW-0560">Oxidoreductase</keyword>
<keyword evidence="1" id="KW-0472">Membrane</keyword>
<comment type="similarity">
    <text evidence="1">Belongs to the Brp/Blh beta-carotene diooxygenase family.</text>
</comment>
<gene>
    <name evidence="2" type="ORF">E3T25_07650</name>
</gene>
<feature type="binding site" evidence="1">
    <location>
        <position position="228"/>
    </location>
    <ligand>
        <name>Fe cation</name>
        <dbReference type="ChEBI" id="CHEBI:24875"/>
    </ligand>
</feature>
<dbReference type="NCBIfam" id="TIGR03753">
    <property type="entry name" value="blh_monoox"/>
    <property type="match status" value="1"/>
</dbReference>
<feature type="transmembrane region" description="Helical" evidence="1">
    <location>
        <begin position="50"/>
        <end position="70"/>
    </location>
</feature>
<keyword evidence="1" id="KW-0479">Metal-binding</keyword>
<accession>A0ABY2JDF5</accession>
<feature type="transmembrane region" description="Helical" evidence="1">
    <location>
        <begin position="91"/>
        <end position="122"/>
    </location>
</feature>
<organism evidence="2 3">
    <name type="scientific">Cryobacterium sandaracinum</name>
    <dbReference type="NCBI Taxonomy" id="1259247"/>
    <lineage>
        <taxon>Bacteria</taxon>
        <taxon>Bacillati</taxon>
        <taxon>Actinomycetota</taxon>
        <taxon>Actinomycetes</taxon>
        <taxon>Micrococcales</taxon>
        <taxon>Microbacteriaceae</taxon>
        <taxon>Cryobacterium</taxon>
    </lineage>
</organism>
<dbReference type="InterPro" id="IPR022270">
    <property type="entry name" value="Blh_diox"/>
</dbReference>
<keyword evidence="3" id="KW-1185">Reference proteome</keyword>
<feature type="transmembrane region" description="Helical" evidence="1">
    <location>
        <begin position="247"/>
        <end position="267"/>
    </location>
</feature>
<dbReference type="EMBL" id="SOGO01000022">
    <property type="protein sequence ID" value="TFD03186.1"/>
    <property type="molecule type" value="Genomic_DNA"/>
</dbReference>
<keyword evidence="1" id="KW-1003">Cell membrane</keyword>
<evidence type="ECO:0000313" key="2">
    <source>
        <dbReference type="EMBL" id="TFD03186.1"/>
    </source>
</evidence>
<feature type="transmembrane region" description="Helical" evidence="1">
    <location>
        <begin position="26"/>
        <end position="44"/>
    </location>
</feature>
<keyword evidence="1" id="KW-0812">Transmembrane</keyword>
<sequence length="313" mass="33114">MTDQTTPPRSEAARVTPRRRRVPAETVVFSSLALVILAVVGLGIPMPSPTVQIVLLGILAGVLGLPHGALDPLIARRAGLWRTPLGFAGFNAVYILVVVGVVLLWLVAPVLSLVAFLLVSALHFGSDWNADRSVGLRFLAGFGLLTVPALSHPDQVRAIYVVLSGDGGAVVASVQEWLGPIAVAGLMIAALVALRHRPSESVEIVLATVLGLATEPLVFFVLYFCALHSFRHLKGGFQEERGGGRQTALLVVVYTVVPLLAVAVFLVAFGPGGVLSEQILQLVFIGLAGLTVPHMMVVTYEIRQRRAAGAVLL</sequence>
<evidence type="ECO:0000256" key="1">
    <source>
        <dbReference type="HAMAP-Rule" id="MF_02093"/>
    </source>
</evidence>
<keyword evidence="1" id="KW-0223">Dioxygenase</keyword>
<feature type="transmembrane region" description="Helical" evidence="1">
    <location>
        <begin position="170"/>
        <end position="192"/>
    </location>
</feature>
<dbReference type="EC" id="1.13.11.63" evidence="1"/>
<dbReference type="Pfam" id="PF15461">
    <property type="entry name" value="BCD"/>
    <property type="match status" value="1"/>
</dbReference>
<dbReference type="RefSeq" id="WP_104101593.1">
    <property type="nucleotide sequence ID" value="NZ_SOGO01000022.1"/>
</dbReference>
<dbReference type="Proteomes" id="UP000297851">
    <property type="component" value="Unassembled WGS sequence"/>
</dbReference>
<comment type="caution">
    <text evidence="2">The sequence shown here is derived from an EMBL/GenBank/DDBJ whole genome shotgun (WGS) entry which is preliminary data.</text>
</comment>
<name>A0ABY2JDF5_9MICO</name>